<name>A0A660HSL4_9EURY</name>
<dbReference type="KEGG" id="mfz:AOB57_008740"/>
<reference evidence="2 4" key="1">
    <citation type="journal article" date="2016" name="Int. J. Syst. Evol. Microbiol.">
        <title>Methanosarcina flavescens sp. nov., a methanogenic archaeon isolated from a full-scale anaerobic digester.</title>
        <authorList>
            <person name="Kern T."/>
            <person name="Fischer M.A."/>
            <person name="Deppenmeier U."/>
            <person name="Schmitz R.A."/>
            <person name="Rother M."/>
        </authorList>
    </citation>
    <scope>NUCLEOTIDE SEQUENCE [LARGE SCALE GENOMIC DNA]</scope>
    <source>
        <strain evidence="2 4">E03.2</strain>
    </source>
</reference>
<dbReference type="Proteomes" id="UP000053087">
    <property type="component" value="Chromosome"/>
</dbReference>
<dbReference type="EMBL" id="JAAYQL010000078">
    <property type="protein sequence ID" value="NLK33698.1"/>
    <property type="molecule type" value="Genomic_DNA"/>
</dbReference>
<keyword evidence="1" id="KW-1133">Transmembrane helix</keyword>
<accession>A0A660HSL4</accession>
<keyword evidence="4" id="KW-1185">Reference proteome</keyword>
<dbReference type="OrthoDB" id="133454at2157"/>
<reference evidence="3 5" key="3">
    <citation type="journal article" date="2020" name="Biotechnol. Biofuels">
        <title>New insights from the biogas microbiome by comprehensive genome-resolved metagenomics of nearly 1600 species originating from multiple anaerobic digesters.</title>
        <authorList>
            <person name="Campanaro S."/>
            <person name="Treu L."/>
            <person name="Rodriguez-R L.M."/>
            <person name="Kovalovszki A."/>
            <person name="Ziels R.M."/>
            <person name="Maus I."/>
            <person name="Zhu X."/>
            <person name="Kougias P.G."/>
            <person name="Basile A."/>
            <person name="Luo G."/>
            <person name="Schluter A."/>
            <person name="Konstantinidis K.T."/>
            <person name="Angelidaki I."/>
        </authorList>
    </citation>
    <scope>NUCLEOTIDE SEQUENCE [LARGE SCALE GENOMIC DNA]</scope>
    <source>
        <strain evidence="3">AS22ysBPME_46</strain>
    </source>
</reference>
<evidence type="ECO:0000256" key="1">
    <source>
        <dbReference type="SAM" id="Phobius"/>
    </source>
</evidence>
<proteinExistence type="predicted"/>
<dbReference type="RefSeq" id="WP_054298944.1">
    <property type="nucleotide sequence ID" value="NZ_CP032683.1"/>
</dbReference>
<dbReference type="GeneID" id="53688196"/>
<gene>
    <name evidence="2" type="ORF">AOB57_008740</name>
    <name evidence="3" type="ORF">GX302_13020</name>
</gene>
<evidence type="ECO:0000313" key="2">
    <source>
        <dbReference type="EMBL" id="AYK15267.1"/>
    </source>
</evidence>
<sequence>MRQYYIEYHVEYIMGEVLKMLLKTLKETVRTVKEKEILHSEKLIETTHWLHSLEFLVVRMMMFAIGVHHLYVYTIKTVF</sequence>
<organism evidence="2 4">
    <name type="scientific">Methanosarcina flavescens</name>
    <dbReference type="NCBI Taxonomy" id="1715806"/>
    <lineage>
        <taxon>Archaea</taxon>
        <taxon>Methanobacteriati</taxon>
        <taxon>Methanobacteriota</taxon>
        <taxon>Stenosarchaea group</taxon>
        <taxon>Methanomicrobia</taxon>
        <taxon>Methanosarcinales</taxon>
        <taxon>Methanosarcinaceae</taxon>
        <taxon>Methanosarcina</taxon>
    </lineage>
</organism>
<protein>
    <submittedName>
        <fullName evidence="2">Uncharacterized protein</fullName>
    </submittedName>
</protein>
<evidence type="ECO:0000313" key="5">
    <source>
        <dbReference type="Proteomes" id="UP000585579"/>
    </source>
</evidence>
<dbReference type="AlphaFoldDB" id="A0A660HSL4"/>
<keyword evidence="1" id="KW-0472">Membrane</keyword>
<evidence type="ECO:0000313" key="3">
    <source>
        <dbReference type="EMBL" id="NLK33698.1"/>
    </source>
</evidence>
<dbReference type="Proteomes" id="UP000585579">
    <property type="component" value="Unassembled WGS sequence"/>
</dbReference>
<reference evidence="2" key="2">
    <citation type="submission" date="2018-10" db="EMBL/GenBank/DDBJ databases">
        <authorList>
            <person name="Fischer M.A."/>
            <person name="Kern T."/>
            <person name="Deppenmeier U."/>
            <person name="Schmitz R.A."/>
            <person name="Rother M."/>
        </authorList>
    </citation>
    <scope>NUCLEOTIDE SEQUENCE</scope>
    <source>
        <strain evidence="2">E03.2</strain>
    </source>
</reference>
<dbReference type="EMBL" id="CP032683">
    <property type="protein sequence ID" value="AYK15267.1"/>
    <property type="molecule type" value="Genomic_DNA"/>
</dbReference>
<keyword evidence="1" id="KW-0812">Transmembrane</keyword>
<feature type="transmembrane region" description="Helical" evidence="1">
    <location>
        <begin position="56"/>
        <end position="75"/>
    </location>
</feature>
<evidence type="ECO:0000313" key="4">
    <source>
        <dbReference type="Proteomes" id="UP000053087"/>
    </source>
</evidence>